<evidence type="ECO:0000256" key="4">
    <source>
        <dbReference type="ARBA" id="ARBA00022989"/>
    </source>
</evidence>
<reference evidence="7" key="1">
    <citation type="journal article" date="2023" name="Science">
        <title>Elucidation of the pathway for biosynthesis of saponin adjuvants from the soapbark tree.</title>
        <authorList>
            <person name="Reed J."/>
            <person name="Orme A."/>
            <person name="El-Demerdash A."/>
            <person name="Owen C."/>
            <person name="Martin L.B.B."/>
            <person name="Misra R.C."/>
            <person name="Kikuchi S."/>
            <person name="Rejzek M."/>
            <person name="Martin A.C."/>
            <person name="Harkess A."/>
            <person name="Leebens-Mack J."/>
            <person name="Louveau T."/>
            <person name="Stephenson M.J."/>
            <person name="Osbourn A."/>
        </authorList>
    </citation>
    <scope>NUCLEOTIDE SEQUENCE</scope>
    <source>
        <strain evidence="7">S10</strain>
    </source>
</reference>
<feature type="transmembrane region" description="Helical" evidence="6">
    <location>
        <begin position="180"/>
        <end position="199"/>
    </location>
</feature>
<dbReference type="KEGG" id="qsa:O6P43_028324"/>
<gene>
    <name evidence="7" type="ORF">O6P43_028324</name>
</gene>
<protein>
    <submittedName>
        <fullName evidence="7">Protein NRT1/ PTR FAMILY 2.7-like</fullName>
    </submittedName>
</protein>
<evidence type="ECO:0000313" key="8">
    <source>
        <dbReference type="Proteomes" id="UP001163823"/>
    </source>
</evidence>
<dbReference type="InterPro" id="IPR036259">
    <property type="entry name" value="MFS_trans_sf"/>
</dbReference>
<dbReference type="GO" id="GO:0022857">
    <property type="term" value="F:transmembrane transporter activity"/>
    <property type="evidence" value="ECO:0007669"/>
    <property type="project" value="InterPro"/>
</dbReference>
<feature type="transmembrane region" description="Helical" evidence="6">
    <location>
        <begin position="526"/>
        <end position="547"/>
    </location>
</feature>
<feature type="transmembrane region" description="Helical" evidence="6">
    <location>
        <begin position="137"/>
        <end position="160"/>
    </location>
</feature>
<feature type="transmembrane region" description="Helical" evidence="6">
    <location>
        <begin position="66"/>
        <end position="86"/>
    </location>
</feature>
<accession>A0AAD7PA61</accession>
<feature type="transmembrane region" description="Helical" evidence="6">
    <location>
        <begin position="206"/>
        <end position="230"/>
    </location>
</feature>
<evidence type="ECO:0000313" key="7">
    <source>
        <dbReference type="EMBL" id="KAJ7947757.1"/>
    </source>
</evidence>
<keyword evidence="8" id="KW-1185">Reference proteome</keyword>
<comment type="subcellular location">
    <subcellularLocation>
        <location evidence="1">Membrane</location>
        <topology evidence="1">Multi-pass membrane protein</topology>
    </subcellularLocation>
</comment>
<dbReference type="Pfam" id="PF00854">
    <property type="entry name" value="PTR2"/>
    <property type="match status" value="1"/>
</dbReference>
<dbReference type="InterPro" id="IPR000109">
    <property type="entry name" value="POT_fam"/>
</dbReference>
<dbReference type="Gene3D" id="1.20.1250.20">
    <property type="entry name" value="MFS general substrate transporter like domains"/>
    <property type="match status" value="1"/>
</dbReference>
<dbReference type="EMBL" id="JARAOO010000012">
    <property type="protein sequence ID" value="KAJ7947757.1"/>
    <property type="molecule type" value="Genomic_DNA"/>
</dbReference>
<keyword evidence="4 6" id="KW-1133">Transmembrane helix</keyword>
<feature type="transmembrane region" description="Helical" evidence="6">
    <location>
        <begin position="485"/>
        <end position="506"/>
    </location>
</feature>
<proteinExistence type="inferred from homology"/>
<evidence type="ECO:0000256" key="3">
    <source>
        <dbReference type="ARBA" id="ARBA00022692"/>
    </source>
</evidence>
<dbReference type="GO" id="GO:0016020">
    <property type="term" value="C:membrane"/>
    <property type="evidence" value="ECO:0007669"/>
    <property type="project" value="UniProtKB-SubCell"/>
</dbReference>
<comment type="similarity">
    <text evidence="2">Belongs to the major facilitator superfamily. Proton-dependent oligopeptide transporter (POT/PTR) (TC 2.A.17) family.</text>
</comment>
<feature type="transmembrane region" description="Helical" evidence="6">
    <location>
        <begin position="363"/>
        <end position="383"/>
    </location>
</feature>
<organism evidence="7 8">
    <name type="scientific">Quillaja saponaria</name>
    <name type="common">Soap bark tree</name>
    <dbReference type="NCBI Taxonomy" id="32244"/>
    <lineage>
        <taxon>Eukaryota</taxon>
        <taxon>Viridiplantae</taxon>
        <taxon>Streptophyta</taxon>
        <taxon>Embryophyta</taxon>
        <taxon>Tracheophyta</taxon>
        <taxon>Spermatophyta</taxon>
        <taxon>Magnoliopsida</taxon>
        <taxon>eudicotyledons</taxon>
        <taxon>Gunneridae</taxon>
        <taxon>Pentapetalae</taxon>
        <taxon>rosids</taxon>
        <taxon>fabids</taxon>
        <taxon>Fabales</taxon>
        <taxon>Quillajaceae</taxon>
        <taxon>Quillaja</taxon>
    </lineage>
</organism>
<name>A0AAD7PA61_QUISA</name>
<keyword evidence="3 6" id="KW-0812">Transmembrane</keyword>
<sequence>MNDTVTNSCNIETQMPNSGSKRGGWITFPFITGAVAGLTLASSGCMANLIVYLIQEFNIKSITAAQISNIVNGCIYMSPVLGAIIADSFSSSFSVISISSGISLLGTVLFTLTAAVDTLRPQPCTEELNICKTPSEVQYAVLYMGIALTAIGLGGTRFTIATMGANQLDKLEDQGIFFNWYFFTLYIASVVSFTGIVYIQDSVSWALGFGLCGAASLTGLAIFLLGYRFYHHDKPQESPFVDLARVFVAAIRKWKTQLSSRTEAYYGGHDGIALVVATTPGRNLRFFNSAALIVEGDIQPNGVIAKPWRLCTVQQVEDFKTVIRILPLWSTSIFLSTPIAIQSSLTVLQALSMDRHLGPHFKIPAGSIIVLVLISTSISLTFIDRVLYPAWQKLIGGSPTPLQRIGVGHVFNVLSMAVSALVESKRLNAAHNHHFQDQKNSIVPMLALWLCPQLVLVGIGEAFHFPGQVAFYYQQFPQSLRSTSTAMISLIIGISFNLSTALIDLVQRITGWLPDDINNGRIDNVYWMLVVVGVINFGYYLVCSGFYKYQNVKKGVYSSTVKNGDSS</sequence>
<feature type="transmembrane region" description="Helical" evidence="6">
    <location>
        <begin position="328"/>
        <end position="351"/>
    </location>
</feature>
<dbReference type="Proteomes" id="UP001163823">
    <property type="component" value="Chromosome 12"/>
</dbReference>
<keyword evidence="5 6" id="KW-0472">Membrane</keyword>
<evidence type="ECO:0000256" key="1">
    <source>
        <dbReference type="ARBA" id="ARBA00004141"/>
    </source>
</evidence>
<dbReference type="CDD" id="cd17416">
    <property type="entry name" value="MFS_NPF1_2"/>
    <property type="match status" value="1"/>
</dbReference>
<dbReference type="SUPFAM" id="SSF103473">
    <property type="entry name" value="MFS general substrate transporter"/>
    <property type="match status" value="1"/>
</dbReference>
<evidence type="ECO:0000256" key="6">
    <source>
        <dbReference type="SAM" id="Phobius"/>
    </source>
</evidence>
<dbReference type="AlphaFoldDB" id="A0AAD7PA61"/>
<evidence type="ECO:0000256" key="5">
    <source>
        <dbReference type="ARBA" id="ARBA00023136"/>
    </source>
</evidence>
<feature type="transmembrane region" description="Helical" evidence="6">
    <location>
        <begin position="442"/>
        <end position="465"/>
    </location>
</feature>
<dbReference type="PANTHER" id="PTHR11654">
    <property type="entry name" value="OLIGOPEPTIDE TRANSPORTER-RELATED"/>
    <property type="match status" value="1"/>
</dbReference>
<feature type="transmembrane region" description="Helical" evidence="6">
    <location>
        <begin position="25"/>
        <end position="54"/>
    </location>
</feature>
<evidence type="ECO:0000256" key="2">
    <source>
        <dbReference type="ARBA" id="ARBA00005982"/>
    </source>
</evidence>
<comment type="caution">
    <text evidence="7">The sequence shown here is derived from an EMBL/GenBank/DDBJ whole genome shotgun (WGS) entry which is preliminary data.</text>
</comment>
<feature type="transmembrane region" description="Helical" evidence="6">
    <location>
        <begin position="92"/>
        <end position="116"/>
    </location>
</feature>